<feature type="transmembrane region" description="Helical" evidence="1">
    <location>
        <begin position="12"/>
        <end position="31"/>
    </location>
</feature>
<keyword evidence="1" id="KW-0812">Transmembrane</keyword>
<sequence>MKIIVVDRKKAGTIVCLAAFMVMLFAMEFALHNRLQEASFAQVTKGTTATYKSVLNDKLVFSIPSTWNIEELTSKVEDTLYEAQITSQDKNITGVITVKNIPNDMDRFLEKNEEPVTLNGNISKKYCIEKNEILVKVVFNYDKKMSEKDVSKQINSVLKSLKYNE</sequence>
<reference evidence="2 3" key="1">
    <citation type="submission" date="2016-11" db="EMBL/GenBank/DDBJ databases">
        <authorList>
            <person name="Jaros S."/>
            <person name="Januszkiewicz K."/>
            <person name="Wedrychowicz H."/>
        </authorList>
    </citation>
    <scope>NUCLEOTIDE SEQUENCE [LARGE SCALE GENOMIC DNA]</scope>
    <source>
        <strain evidence="2 3">DSM 3089</strain>
    </source>
</reference>
<keyword evidence="1" id="KW-0472">Membrane</keyword>
<organism evidence="2 3">
    <name type="scientific">Clostridium collagenovorans DSM 3089</name>
    <dbReference type="NCBI Taxonomy" id="1121306"/>
    <lineage>
        <taxon>Bacteria</taxon>
        <taxon>Bacillati</taxon>
        <taxon>Bacillota</taxon>
        <taxon>Clostridia</taxon>
        <taxon>Eubacteriales</taxon>
        <taxon>Clostridiaceae</taxon>
        <taxon>Clostridium</taxon>
    </lineage>
</organism>
<dbReference type="Proteomes" id="UP000184526">
    <property type="component" value="Unassembled WGS sequence"/>
</dbReference>
<keyword evidence="1" id="KW-1133">Transmembrane helix</keyword>
<proteinExistence type="predicted"/>
<name>A0A1M5W690_9CLOT</name>
<accession>A0A1M5W690</accession>
<keyword evidence="3" id="KW-1185">Reference proteome</keyword>
<dbReference type="AlphaFoldDB" id="A0A1M5W690"/>
<dbReference type="STRING" id="1121306.SAMN02745196_01578"/>
<evidence type="ECO:0000313" key="3">
    <source>
        <dbReference type="Proteomes" id="UP000184526"/>
    </source>
</evidence>
<protein>
    <submittedName>
        <fullName evidence="2">Uncharacterized protein</fullName>
    </submittedName>
</protein>
<evidence type="ECO:0000256" key="1">
    <source>
        <dbReference type="SAM" id="Phobius"/>
    </source>
</evidence>
<dbReference type="OrthoDB" id="1739449at2"/>
<gene>
    <name evidence="2" type="ORF">SAMN02745196_01578</name>
</gene>
<dbReference type="EMBL" id="FQXP01000005">
    <property type="protein sequence ID" value="SHH82990.1"/>
    <property type="molecule type" value="Genomic_DNA"/>
</dbReference>
<evidence type="ECO:0000313" key="2">
    <source>
        <dbReference type="EMBL" id="SHH82990.1"/>
    </source>
</evidence>
<dbReference type="RefSeq" id="WP_072831473.1">
    <property type="nucleotide sequence ID" value="NZ_FQXP01000005.1"/>
</dbReference>